<organism evidence="1 2">
    <name type="scientific">Ruegeria alba</name>
    <dbReference type="NCBI Taxonomy" id="2916756"/>
    <lineage>
        <taxon>Bacteria</taxon>
        <taxon>Pseudomonadati</taxon>
        <taxon>Pseudomonadota</taxon>
        <taxon>Alphaproteobacteria</taxon>
        <taxon>Rhodobacterales</taxon>
        <taxon>Roseobacteraceae</taxon>
        <taxon>Ruegeria</taxon>
    </lineage>
</organism>
<dbReference type="InterPro" id="IPR044000">
    <property type="entry name" value="Phage_tube_2"/>
</dbReference>
<comment type="caution">
    <text evidence="1">The sequence shown here is derived from an EMBL/GenBank/DDBJ whole genome shotgun (WGS) entry which is preliminary data.</text>
</comment>
<dbReference type="Pfam" id="PF18906">
    <property type="entry name" value="Phage_tube_2"/>
    <property type="match status" value="1"/>
</dbReference>
<dbReference type="RefSeq" id="WP_238906174.1">
    <property type="nucleotide sequence ID" value="NZ_JAKOEM010000027.1"/>
</dbReference>
<name>A0ABS9P1W1_9RHOB</name>
<evidence type="ECO:0000313" key="1">
    <source>
        <dbReference type="EMBL" id="MCG6560480.1"/>
    </source>
</evidence>
<proteinExistence type="predicted"/>
<sequence>MARAQGARAQMALAFETVYGTPPVGGFTKMPFASTTLGAEQPLLNSELLGYGRDPLAPIKDAVTADGDVVVPLDAEAFGFWLKAAFGQPLTTGTGPWTHEFQSGAWTLPSLSIETGMPEVPRFAMYSGCVLDQITWQMQRSGLLTATARLVAQGETAGTATSAGTPAALELKRFGHFNGQVTRNGSALGNVVSADITYANNLDRIETIRSDGRIDGADPSIAALTGSIEVRFADSTLVTQAINGDPCELEFGYNLPSGESFTFTVHAVYLPRPRIEISGPQGVQATFDWQAARDSVVGRMCTATLINDIEVY</sequence>
<protein>
    <submittedName>
        <fullName evidence="1">Phage tail tube protein</fullName>
    </submittedName>
</protein>
<accession>A0ABS9P1W1</accession>
<dbReference type="EMBL" id="JAKOEM010000027">
    <property type="protein sequence ID" value="MCG6560480.1"/>
    <property type="molecule type" value="Genomic_DNA"/>
</dbReference>
<evidence type="ECO:0000313" key="2">
    <source>
        <dbReference type="Proteomes" id="UP001165279"/>
    </source>
</evidence>
<gene>
    <name evidence="1" type="ORF">MB818_19910</name>
</gene>
<keyword evidence="2" id="KW-1185">Reference proteome</keyword>
<dbReference type="Proteomes" id="UP001165279">
    <property type="component" value="Unassembled WGS sequence"/>
</dbReference>
<reference evidence="1" key="1">
    <citation type="submission" date="2022-02" db="EMBL/GenBank/DDBJ databases">
        <title>The genome sequence of Ruegeria sp. 1NDH52C.</title>
        <authorList>
            <person name="Du J."/>
        </authorList>
    </citation>
    <scope>NUCLEOTIDE SEQUENCE</scope>
    <source>
        <strain evidence="1">1NDH52C</strain>
    </source>
</reference>